<dbReference type="Gene3D" id="3.40.366.10">
    <property type="entry name" value="Malonyl-Coenzyme A Acyl Carrier Protein, domain 2"/>
    <property type="match status" value="1"/>
</dbReference>
<evidence type="ECO:0000259" key="12">
    <source>
        <dbReference type="PROSITE" id="PS52019"/>
    </source>
</evidence>
<keyword evidence="7" id="KW-0012">Acyltransferase</keyword>
<dbReference type="Pfam" id="PF08240">
    <property type="entry name" value="ADH_N"/>
    <property type="match status" value="1"/>
</dbReference>
<dbReference type="Pfam" id="PF23297">
    <property type="entry name" value="ACP_SdgA_C"/>
    <property type="match status" value="1"/>
</dbReference>
<feature type="active site" description="Proton donor; for dehydratase activity" evidence="8">
    <location>
        <position position="1190"/>
    </location>
</feature>
<dbReference type="PANTHER" id="PTHR43775">
    <property type="entry name" value="FATTY ACID SYNTHASE"/>
    <property type="match status" value="1"/>
</dbReference>
<dbReference type="InterPro" id="IPR057326">
    <property type="entry name" value="KR_dom"/>
</dbReference>
<feature type="active site" description="Proton acceptor; for dehydratase activity" evidence="8">
    <location>
        <position position="992"/>
    </location>
</feature>
<evidence type="ECO:0000256" key="5">
    <source>
        <dbReference type="ARBA" id="ARBA00023002"/>
    </source>
</evidence>
<proteinExistence type="predicted"/>
<evidence type="ECO:0000256" key="7">
    <source>
        <dbReference type="ARBA" id="ARBA00023315"/>
    </source>
</evidence>
<dbReference type="InterPro" id="IPR016039">
    <property type="entry name" value="Thiolase-like"/>
</dbReference>
<dbReference type="InterPro" id="IPR020841">
    <property type="entry name" value="PKS_Beta-ketoAc_synthase_dom"/>
</dbReference>
<feature type="compositionally biased region" description="Low complexity" evidence="9">
    <location>
        <begin position="14"/>
        <end position="23"/>
    </location>
</feature>
<dbReference type="InterPro" id="IPR014030">
    <property type="entry name" value="Ketoacyl_synth_N"/>
</dbReference>
<dbReference type="InterPro" id="IPR018201">
    <property type="entry name" value="Ketoacyl_synth_AS"/>
</dbReference>
<dbReference type="Pfam" id="PF02801">
    <property type="entry name" value="Ketoacyl-synt_C"/>
    <property type="match status" value="1"/>
</dbReference>
<dbReference type="Proteomes" id="UP000326565">
    <property type="component" value="Unassembled WGS sequence"/>
</dbReference>
<dbReference type="Pfam" id="PF08242">
    <property type="entry name" value="Methyltransf_12"/>
    <property type="match status" value="1"/>
</dbReference>
<feature type="region of interest" description="Disordered" evidence="9">
    <location>
        <begin position="1"/>
        <end position="29"/>
    </location>
</feature>
<keyword evidence="14" id="KW-1185">Reference proteome</keyword>
<evidence type="ECO:0000256" key="1">
    <source>
        <dbReference type="ARBA" id="ARBA00022450"/>
    </source>
</evidence>
<dbReference type="Pfam" id="PF21089">
    <property type="entry name" value="PKS_DH_N"/>
    <property type="match status" value="1"/>
</dbReference>
<feature type="region of interest" description="C-terminal hotdog fold" evidence="8">
    <location>
        <begin position="1123"/>
        <end position="1281"/>
    </location>
</feature>
<dbReference type="Pfam" id="PF00698">
    <property type="entry name" value="Acyl_transf_1"/>
    <property type="match status" value="1"/>
</dbReference>
<keyword evidence="3" id="KW-0808">Transferase</keyword>
<dbReference type="InterPro" id="IPR020843">
    <property type="entry name" value="ER"/>
</dbReference>
<evidence type="ECO:0000256" key="6">
    <source>
        <dbReference type="ARBA" id="ARBA00023268"/>
    </source>
</evidence>
<dbReference type="InterPro" id="IPR011032">
    <property type="entry name" value="GroES-like_sf"/>
</dbReference>
<evidence type="ECO:0000313" key="13">
    <source>
        <dbReference type="EMBL" id="KAB8075076.1"/>
    </source>
</evidence>
<feature type="domain" description="Carrier" evidence="10">
    <location>
        <begin position="2492"/>
        <end position="2569"/>
    </location>
</feature>
<dbReference type="InterPro" id="IPR013154">
    <property type="entry name" value="ADH-like_N"/>
</dbReference>
<feature type="domain" description="PKS/mFAS DH" evidence="12">
    <location>
        <begin position="960"/>
        <end position="1281"/>
    </location>
</feature>
<dbReference type="PROSITE" id="PS00012">
    <property type="entry name" value="PHOSPHOPANTETHEINE"/>
    <property type="match status" value="1"/>
</dbReference>
<dbReference type="InterPro" id="IPR049551">
    <property type="entry name" value="PKS_DH_C"/>
</dbReference>
<dbReference type="SUPFAM" id="SSF47336">
    <property type="entry name" value="ACP-like"/>
    <property type="match status" value="1"/>
</dbReference>
<feature type="compositionally biased region" description="Polar residues" evidence="9">
    <location>
        <begin position="1"/>
        <end position="13"/>
    </location>
</feature>
<dbReference type="GO" id="GO:0030639">
    <property type="term" value="P:polyketide biosynthetic process"/>
    <property type="evidence" value="ECO:0007669"/>
    <property type="project" value="UniProtKB-ARBA"/>
</dbReference>
<evidence type="ECO:0000313" key="14">
    <source>
        <dbReference type="Proteomes" id="UP000326565"/>
    </source>
</evidence>
<dbReference type="InterPro" id="IPR036291">
    <property type="entry name" value="NAD(P)-bd_dom_sf"/>
</dbReference>
<evidence type="ECO:0000256" key="2">
    <source>
        <dbReference type="ARBA" id="ARBA00022553"/>
    </source>
</evidence>
<accession>A0A5N5X2Q1</accession>
<evidence type="ECO:0008006" key="15">
    <source>
        <dbReference type="Google" id="ProtNLM"/>
    </source>
</evidence>
<dbReference type="GO" id="GO:0004315">
    <property type="term" value="F:3-oxoacyl-[acyl-carrier-protein] synthase activity"/>
    <property type="evidence" value="ECO:0007669"/>
    <property type="project" value="InterPro"/>
</dbReference>
<evidence type="ECO:0000259" key="11">
    <source>
        <dbReference type="PROSITE" id="PS52004"/>
    </source>
</evidence>
<dbReference type="InterPro" id="IPR014031">
    <property type="entry name" value="Ketoacyl_synth_C"/>
</dbReference>
<dbReference type="InterPro" id="IPR001227">
    <property type="entry name" value="Ac_transferase_dom_sf"/>
</dbReference>
<evidence type="ECO:0000256" key="4">
    <source>
        <dbReference type="ARBA" id="ARBA00022857"/>
    </source>
</evidence>
<dbReference type="SUPFAM" id="SSF53901">
    <property type="entry name" value="Thiolase-like"/>
    <property type="match status" value="1"/>
</dbReference>
<keyword evidence="1" id="KW-0596">Phosphopantetheine</keyword>
<dbReference type="CDD" id="cd05195">
    <property type="entry name" value="enoyl_red"/>
    <property type="match status" value="1"/>
</dbReference>
<dbReference type="SMART" id="SM00826">
    <property type="entry name" value="PKS_DH"/>
    <property type="match status" value="1"/>
</dbReference>
<keyword evidence="2" id="KW-0597">Phosphoprotein</keyword>
<dbReference type="InterPro" id="IPR016035">
    <property type="entry name" value="Acyl_Trfase/lysoPLipase"/>
</dbReference>
<dbReference type="EMBL" id="ML732199">
    <property type="protein sequence ID" value="KAB8075076.1"/>
    <property type="molecule type" value="Genomic_DNA"/>
</dbReference>
<dbReference type="InterPro" id="IPR032821">
    <property type="entry name" value="PKS_assoc"/>
</dbReference>
<feature type="domain" description="Ketosynthase family 3 (KS3)" evidence="11">
    <location>
        <begin position="31"/>
        <end position="456"/>
    </location>
</feature>
<feature type="region of interest" description="N-terminal hotdog fold" evidence="8">
    <location>
        <begin position="960"/>
        <end position="1094"/>
    </location>
</feature>
<dbReference type="InterPro" id="IPR014043">
    <property type="entry name" value="Acyl_transferase_dom"/>
</dbReference>
<dbReference type="Gene3D" id="3.90.180.10">
    <property type="entry name" value="Medium-chain alcohol dehydrogenases, catalytic domain"/>
    <property type="match status" value="1"/>
</dbReference>
<dbReference type="InterPro" id="IPR042104">
    <property type="entry name" value="PKS_dehydratase_sf"/>
</dbReference>
<dbReference type="InterPro" id="IPR036736">
    <property type="entry name" value="ACP-like_sf"/>
</dbReference>
<dbReference type="FunFam" id="3.40.50.720:FF:000209">
    <property type="entry name" value="Polyketide synthase Pks12"/>
    <property type="match status" value="1"/>
</dbReference>
<dbReference type="InterPro" id="IPR013968">
    <property type="entry name" value="PKS_KR"/>
</dbReference>
<dbReference type="InterPro" id="IPR013217">
    <property type="entry name" value="Methyltransf_12"/>
</dbReference>
<dbReference type="GO" id="GO:0006633">
    <property type="term" value="P:fatty acid biosynthetic process"/>
    <property type="evidence" value="ECO:0007669"/>
    <property type="project" value="InterPro"/>
</dbReference>
<evidence type="ECO:0000259" key="10">
    <source>
        <dbReference type="PROSITE" id="PS50075"/>
    </source>
</evidence>
<dbReference type="Pfam" id="PF08659">
    <property type="entry name" value="KR"/>
    <property type="match status" value="1"/>
</dbReference>
<dbReference type="FunFam" id="3.40.47.10:FF:000019">
    <property type="entry name" value="Polyketide synthase type I"/>
    <property type="match status" value="1"/>
</dbReference>
<dbReference type="SUPFAM" id="SSF52151">
    <property type="entry name" value="FabD/lysophospholipase-like"/>
    <property type="match status" value="1"/>
</dbReference>
<dbReference type="Gene3D" id="3.10.129.110">
    <property type="entry name" value="Polyketide synthase dehydratase"/>
    <property type="match status" value="1"/>
</dbReference>
<dbReference type="Pfam" id="PF16197">
    <property type="entry name" value="KAsynt_C_assoc"/>
    <property type="match status" value="1"/>
</dbReference>
<dbReference type="Gene3D" id="1.10.1200.10">
    <property type="entry name" value="ACP-like"/>
    <property type="match status" value="1"/>
</dbReference>
<dbReference type="GO" id="GO:0004312">
    <property type="term" value="F:fatty acid synthase activity"/>
    <property type="evidence" value="ECO:0007669"/>
    <property type="project" value="TreeGrafter"/>
</dbReference>
<dbReference type="Pfam" id="PF00109">
    <property type="entry name" value="ketoacyl-synt"/>
    <property type="match status" value="1"/>
</dbReference>
<dbReference type="CDD" id="cd02440">
    <property type="entry name" value="AdoMet_MTases"/>
    <property type="match status" value="1"/>
</dbReference>
<keyword evidence="4" id="KW-0521">NADP</keyword>
<dbReference type="PROSITE" id="PS50075">
    <property type="entry name" value="CARRIER"/>
    <property type="match status" value="1"/>
</dbReference>
<dbReference type="SUPFAM" id="SSF50129">
    <property type="entry name" value="GroES-like"/>
    <property type="match status" value="1"/>
</dbReference>
<dbReference type="InterPro" id="IPR056501">
    <property type="entry name" value="NAD-bd_HRPKS_sdrA"/>
</dbReference>
<dbReference type="SUPFAM" id="SSF55048">
    <property type="entry name" value="Probable ACP-binding domain of malonyl-CoA ACP transacylase"/>
    <property type="match status" value="1"/>
</dbReference>
<dbReference type="Gene3D" id="3.40.47.10">
    <property type="match status" value="1"/>
</dbReference>
<dbReference type="PROSITE" id="PS52004">
    <property type="entry name" value="KS3_2"/>
    <property type="match status" value="1"/>
</dbReference>
<dbReference type="PANTHER" id="PTHR43775:SF29">
    <property type="entry name" value="ASPERFURANONE POLYKETIDE SYNTHASE AFOG-RELATED"/>
    <property type="match status" value="1"/>
</dbReference>
<dbReference type="Gene3D" id="3.40.50.720">
    <property type="entry name" value="NAD(P)-binding Rossmann-like Domain"/>
    <property type="match status" value="2"/>
</dbReference>
<keyword evidence="5" id="KW-0560">Oxidoreductase</keyword>
<dbReference type="SMART" id="SM00825">
    <property type="entry name" value="PKS_KS"/>
    <property type="match status" value="1"/>
</dbReference>
<dbReference type="Pfam" id="PF23114">
    <property type="entry name" value="NAD-bd_HRPKS_sdrA"/>
    <property type="match status" value="1"/>
</dbReference>
<dbReference type="InterPro" id="IPR009081">
    <property type="entry name" value="PP-bd_ACP"/>
</dbReference>
<dbReference type="Gene3D" id="3.40.50.150">
    <property type="entry name" value="Vaccinia Virus protein VP39"/>
    <property type="match status" value="1"/>
</dbReference>
<organism evidence="13 14">
    <name type="scientific">Aspergillus leporis</name>
    <dbReference type="NCBI Taxonomy" id="41062"/>
    <lineage>
        <taxon>Eukaryota</taxon>
        <taxon>Fungi</taxon>
        <taxon>Dikarya</taxon>
        <taxon>Ascomycota</taxon>
        <taxon>Pezizomycotina</taxon>
        <taxon>Eurotiomycetes</taxon>
        <taxon>Eurotiomycetidae</taxon>
        <taxon>Eurotiales</taxon>
        <taxon>Aspergillaceae</taxon>
        <taxon>Aspergillus</taxon>
        <taxon>Aspergillus subgen. Circumdati</taxon>
    </lineage>
</organism>
<dbReference type="SMART" id="SM00822">
    <property type="entry name" value="PKS_KR"/>
    <property type="match status" value="1"/>
</dbReference>
<dbReference type="PROSITE" id="PS00606">
    <property type="entry name" value="KS3_1"/>
    <property type="match status" value="1"/>
</dbReference>
<reference evidence="13 14" key="1">
    <citation type="submission" date="2019-04" db="EMBL/GenBank/DDBJ databases">
        <title>Friends and foes A comparative genomics study of 23 Aspergillus species from section Flavi.</title>
        <authorList>
            <consortium name="DOE Joint Genome Institute"/>
            <person name="Kjaerbolling I."/>
            <person name="Vesth T."/>
            <person name="Frisvad J.C."/>
            <person name="Nybo J.L."/>
            <person name="Theobald S."/>
            <person name="Kildgaard S."/>
            <person name="Isbrandt T."/>
            <person name="Kuo A."/>
            <person name="Sato A."/>
            <person name="Lyhne E.K."/>
            <person name="Kogle M.E."/>
            <person name="Wiebenga A."/>
            <person name="Kun R.S."/>
            <person name="Lubbers R.J."/>
            <person name="Makela M.R."/>
            <person name="Barry K."/>
            <person name="Chovatia M."/>
            <person name="Clum A."/>
            <person name="Daum C."/>
            <person name="Haridas S."/>
            <person name="He G."/>
            <person name="LaButti K."/>
            <person name="Lipzen A."/>
            <person name="Mondo S."/>
            <person name="Riley R."/>
            <person name="Salamov A."/>
            <person name="Simmons B.A."/>
            <person name="Magnuson J.K."/>
            <person name="Henrissat B."/>
            <person name="Mortensen U.H."/>
            <person name="Larsen T.O."/>
            <person name="Devries R.P."/>
            <person name="Grigoriev I.V."/>
            <person name="Machida M."/>
            <person name="Baker S.E."/>
            <person name="Andersen M.R."/>
        </authorList>
    </citation>
    <scope>NUCLEOTIDE SEQUENCE [LARGE SCALE GENOMIC DNA]</scope>
    <source>
        <strain evidence="13 14">CBS 151.66</strain>
    </source>
</reference>
<dbReference type="GO" id="GO:1901336">
    <property type="term" value="P:lactone biosynthetic process"/>
    <property type="evidence" value="ECO:0007669"/>
    <property type="project" value="UniProtKB-ARBA"/>
</dbReference>
<dbReference type="SMART" id="SM00829">
    <property type="entry name" value="PKS_ER"/>
    <property type="match status" value="1"/>
</dbReference>
<dbReference type="CDD" id="cd00833">
    <property type="entry name" value="PKS"/>
    <property type="match status" value="1"/>
</dbReference>
<evidence type="ECO:0000256" key="9">
    <source>
        <dbReference type="SAM" id="MobiDB-lite"/>
    </source>
</evidence>
<dbReference type="GO" id="GO:0016491">
    <property type="term" value="F:oxidoreductase activity"/>
    <property type="evidence" value="ECO:0007669"/>
    <property type="project" value="UniProtKB-KW"/>
</dbReference>
<name>A0A5N5X2Q1_9EURO</name>
<dbReference type="Pfam" id="PF13602">
    <property type="entry name" value="ADH_zinc_N_2"/>
    <property type="match status" value="1"/>
</dbReference>
<dbReference type="InterPro" id="IPR049900">
    <property type="entry name" value="PKS_mFAS_DH"/>
</dbReference>
<dbReference type="InterPro" id="IPR050091">
    <property type="entry name" value="PKS_NRPS_Biosynth_Enz"/>
</dbReference>
<dbReference type="PROSITE" id="PS52019">
    <property type="entry name" value="PKS_MFAS_DH"/>
    <property type="match status" value="1"/>
</dbReference>
<sequence length="2583" mass="282075">MSANRNGVHTTARNNGMNGNANAESGLPDPNMPIAVIGISTRFPGGADSPEGLWKMISKGKSAWSKIPEDRFAPGSFYHPDSDRNGTMNVSGAHFLEDDLACFDAPFFGISPNEAKAMDPQQRLQLESAYEAFENAGISIEKAAGTKTAVYIGVFNKDYADIMCRDPETGPLYQATGNGQSILSNRISYFFNLKGPSITVDTACSSSLVGIHLACQGLRTGEAEQAVVGGTNLIFSPDIMVAMSLLGFLSPDGKSYAFDHRAKGYARGEGVATLVLKPLDKAMRDGDPIRAVIRGTGVNSDGRTAGITLPNGDAQEALIREVYRKAKLDPVDTGYFEAHGTGTQAGDPMEAGAIHRVFTADCNRSQPLYVGSVKTNIGHLEGASGLAGVVKAILCLEKGLIPPNVNYEKPNPRIDLEKWNLKIPSELTPWPAGMLRRASVNSFGYGGTNAHVILDAHNLSGSEVAHALENSSDANTRRRVFVFTANDETAARSLIKRMASYLRDVPGSIDTATLRDLAFTLSQRRSQLAYRLAVSASNARELADSLENGQSQFHKSLRTPRLGLVFTGQGAQSAEMGAGLLEEYPVFADSVHRASRTLKGLGCVWDLIEELLKDSNSSLINEPLYSQPLCTALQVALVDLLRSWGVQPTAVTGHSSGEIAAAYAAGALTHEAAMTAAYYRGLLSSQLAANSNIAGCMAAVGLSPAETEEYLAKLTTGKLCIACFNSPKNVTVSGDTAAIDELESALEGSDVFFRRLKVTVAYHSHHMQQIASDYRAALQNLPQLEASTNDVQVQFYSSVTGSLISISELGAEYWVLNMVSPVLFSSSMRSMCLGLKQDGKRVVRGKRLNVQMLLEVGPHSALAGPIKSILKDPSLGSSSQIPYTSCLVRNGNSVSTILKAAGDMFVNGYPVNLSRINEPVDGPCPRVLADLPHYAWNHTNRYWHESRLSKNYRLRLQPRRDLLGAPVPDYNPTEPRWRGFIRLSELPWIKDHQVEGKILYPAAGMILMAVEAMRQITPSDQVSGFELRDIQIGKAIIVNEEGDDLETMFALRPYNTSSVESSAHWYEFRLFSVTETEGWGEHCRGCIAAVKPTGSGELGSAQEFKLRVEAAQELIDHHGKVCTSNINVRRMYEDLAHVGLSYGPSFQNLASLRSAEKDHLVFASVNVHNTAQLMPHQFEYPHLLHPATLDSVLQTIFPALTAGGKDLTSPLVPTFIRRITIANRPYTSPGQVLEVASSALWKGFRHADAEITVMDPSGKDAGAVVEIEGLRCSSIAHMVASEMTTDIRKLCFSMVWDDDLDLLQPNNIPKVLPPSCRDPELSRQIGMMEIAGYLYMKRAVDTLKPEDIDAMSNHHRLFYASMQDICQRAQDKALVRHSTLILPSSETELSALTQSVASFGAEGEMVCRMGESLVPILRQEVDPLELMLKDDLLYNLYRTALGTDRCYEQISRIMQKLSHKRPDLKLLEIGAGTGGATRPILETLGGEGDEYPRFAHYDFTDISNGFFEKAKENFKAWADLVSYKRLDIEEDVSNQGFGEGQYDVIVAANVLHATKTMKKTMQNVRKLLKPGGKLILMEVTRLLLRGSVIFGNLPGWWLGADEGRTHGPTLTEDSWDDLLRGSGFSGLDICLRDFPDMEDYMYSVMVTTAQGGQDSSYPQAVIIDSFRCQSVATKQLSQSISNLTSVQPEIYALQDCASSDLSGKVCICLDEASQSFIQQMDAERFYQVREAISASRGLLWVVRSGNADDDVSPNASLMAGLGRSIRSENQSKRLITVDLDGENPLSATEAATTIFNVFQNSFRNEDEGTKGDWELRERNGRLMIPRMVEDVAANQFIARETKELTPELQLFEQPGRPLKLEIGIPGFLDTLRFVDDPTFLTPIGDDEVDIHVAASGVNFRDIMVSMGQLVDNFLGCECSGVITQVGRNVSRLKPGDRVCTWTLGCYSTYVRNPETLVQVIPDSMSFEVAASLPIVYCTAYFAIVDTARLQKGETILIHAAAGGVGQAAIMLAKMLGAEIYATVGTVEKRQFLRETYGIPDDHIFSSRDSSFADGVRRMTKGKGVDVVLNSLAGELLRETWHCISMFGRFVEIGKRDIEINTRLEMSPFIRNVTFASVDLTVIFRHRKPLGAAALNAVMDLLRERKVHEINPITTFPVSRIEDAFRMMQAGKHLGKLIITTSPTDLVKVLPKREDTLQLRADASYLLVGGLGGLGRATSGWMAEHGAKNLIFVSRSGTAKPEAAALVERLQEAGVKVAVLQCDVSDYVKLSAAVQHTLTEMPPIRGVIHGGMVLNDSIFEAMTHEQFQDALRPKVIGTKNLHSLTASMDLDFFIMLSSAAGIVGNSSQGNYAAGGAFQDAFAHYRTAKCLPAVTLDLGSIDDVGFVAENQDYVANLERWGYLTISQGEYFSMIKQAILQPKRSQAGCQVITGLGTQGMIEAGGDTSPDEVPFWFHDAKFSHLLQMGRKHAKEADAERGLRLIEAIPAAESLSEVTHVVCDAIIGKMAKMLGVPAESIDSSQSMAAYGLDSLVAVELRNWLFREAKADVAVFEVLGKGSLMGLAREIALKSKILPAALRKEAQEA</sequence>
<dbReference type="InterPro" id="IPR006162">
    <property type="entry name" value="Ppantetheine_attach_site"/>
</dbReference>
<gene>
    <name evidence="13" type="ORF">BDV29DRAFT_155963</name>
</gene>
<dbReference type="SUPFAM" id="SSF51735">
    <property type="entry name" value="NAD(P)-binding Rossmann-fold domains"/>
    <property type="match status" value="2"/>
</dbReference>
<evidence type="ECO:0000256" key="8">
    <source>
        <dbReference type="PROSITE-ProRule" id="PRU01363"/>
    </source>
</evidence>
<dbReference type="InterPro" id="IPR016036">
    <property type="entry name" value="Malonyl_transacylase_ACP-bd"/>
</dbReference>
<dbReference type="InterPro" id="IPR029063">
    <property type="entry name" value="SAM-dependent_MTases_sf"/>
</dbReference>
<dbReference type="InterPro" id="IPR049552">
    <property type="entry name" value="PKS_DH_N"/>
</dbReference>
<dbReference type="SMART" id="SM00827">
    <property type="entry name" value="PKS_AT"/>
    <property type="match status" value="1"/>
</dbReference>
<dbReference type="SUPFAM" id="SSF53335">
    <property type="entry name" value="S-adenosyl-L-methionine-dependent methyltransferases"/>
    <property type="match status" value="1"/>
</dbReference>
<dbReference type="SMART" id="SM00823">
    <property type="entry name" value="PKS_PP"/>
    <property type="match status" value="1"/>
</dbReference>
<dbReference type="OrthoDB" id="329835at2759"/>
<protein>
    <recommendedName>
        <fullName evidence="15">Polyketide synthase</fullName>
    </recommendedName>
</protein>
<dbReference type="Pfam" id="PF14765">
    <property type="entry name" value="PS-DH"/>
    <property type="match status" value="1"/>
</dbReference>
<keyword evidence="6" id="KW-0511">Multifunctional enzyme</keyword>
<dbReference type="GO" id="GO:0031177">
    <property type="term" value="F:phosphopantetheine binding"/>
    <property type="evidence" value="ECO:0007669"/>
    <property type="project" value="InterPro"/>
</dbReference>
<dbReference type="InterPro" id="IPR020807">
    <property type="entry name" value="PKS_DH"/>
</dbReference>
<dbReference type="InterPro" id="IPR020806">
    <property type="entry name" value="PKS_PP-bd"/>
</dbReference>
<evidence type="ECO:0000256" key="3">
    <source>
        <dbReference type="ARBA" id="ARBA00022679"/>
    </source>
</evidence>